<proteinExistence type="predicted"/>
<evidence type="ECO:0000256" key="1">
    <source>
        <dbReference type="SAM" id="MobiDB-lite"/>
    </source>
</evidence>
<evidence type="ECO:0000313" key="2">
    <source>
        <dbReference type="EMBL" id="PHT70563.1"/>
    </source>
</evidence>
<reference evidence="2 3" key="1">
    <citation type="journal article" date="2014" name="Nat. Genet.">
        <title>Genome sequence of the hot pepper provides insights into the evolution of pungency in Capsicum species.</title>
        <authorList>
            <person name="Kim S."/>
            <person name="Park M."/>
            <person name="Yeom S.I."/>
            <person name="Kim Y.M."/>
            <person name="Lee J.M."/>
            <person name="Lee H.A."/>
            <person name="Seo E."/>
            <person name="Choi J."/>
            <person name="Cheong K."/>
            <person name="Kim K.T."/>
            <person name="Jung K."/>
            <person name="Lee G.W."/>
            <person name="Oh S.K."/>
            <person name="Bae C."/>
            <person name="Kim S.B."/>
            <person name="Lee H.Y."/>
            <person name="Kim S.Y."/>
            <person name="Kim M.S."/>
            <person name="Kang B.C."/>
            <person name="Jo Y.D."/>
            <person name="Yang H.B."/>
            <person name="Jeong H.J."/>
            <person name="Kang W.H."/>
            <person name="Kwon J.K."/>
            <person name="Shin C."/>
            <person name="Lim J.Y."/>
            <person name="Park J.H."/>
            <person name="Huh J.H."/>
            <person name="Kim J.S."/>
            <person name="Kim B.D."/>
            <person name="Cohen O."/>
            <person name="Paran I."/>
            <person name="Suh M.C."/>
            <person name="Lee S.B."/>
            <person name="Kim Y.K."/>
            <person name="Shin Y."/>
            <person name="Noh S.J."/>
            <person name="Park J."/>
            <person name="Seo Y.S."/>
            <person name="Kwon S.Y."/>
            <person name="Kim H.A."/>
            <person name="Park J.M."/>
            <person name="Kim H.J."/>
            <person name="Choi S.B."/>
            <person name="Bosland P.W."/>
            <person name="Reeves G."/>
            <person name="Jo S.H."/>
            <person name="Lee B.W."/>
            <person name="Cho H.T."/>
            <person name="Choi H.S."/>
            <person name="Lee M.S."/>
            <person name="Yu Y."/>
            <person name="Do Choi Y."/>
            <person name="Park B.S."/>
            <person name="van Deynze A."/>
            <person name="Ashrafi H."/>
            <person name="Hill T."/>
            <person name="Kim W.T."/>
            <person name="Pai H.S."/>
            <person name="Ahn H.K."/>
            <person name="Yeam I."/>
            <person name="Giovannoni J.J."/>
            <person name="Rose J.K."/>
            <person name="Sorensen I."/>
            <person name="Lee S.J."/>
            <person name="Kim R.W."/>
            <person name="Choi I.Y."/>
            <person name="Choi B.S."/>
            <person name="Lim J.S."/>
            <person name="Lee Y.H."/>
            <person name="Choi D."/>
        </authorList>
    </citation>
    <scope>NUCLEOTIDE SEQUENCE [LARGE SCALE GENOMIC DNA]</scope>
    <source>
        <strain evidence="3">cv. CM334</strain>
    </source>
</reference>
<evidence type="ECO:0008006" key="4">
    <source>
        <dbReference type="Google" id="ProtNLM"/>
    </source>
</evidence>
<accession>A0A2G2YLD6</accession>
<name>A0A2G2YLD6_CAPAN</name>
<dbReference type="Proteomes" id="UP000222542">
    <property type="component" value="Unassembled WGS sequence"/>
</dbReference>
<feature type="compositionally biased region" description="Basic residues" evidence="1">
    <location>
        <begin position="41"/>
        <end position="61"/>
    </location>
</feature>
<reference evidence="2 3" key="2">
    <citation type="journal article" date="2017" name="Genome Biol.">
        <title>New reference genome sequences of hot pepper reveal the massive evolution of plant disease-resistance genes by retroduplication.</title>
        <authorList>
            <person name="Kim S."/>
            <person name="Park J."/>
            <person name="Yeom S.I."/>
            <person name="Kim Y.M."/>
            <person name="Seo E."/>
            <person name="Kim K.T."/>
            <person name="Kim M.S."/>
            <person name="Lee J.M."/>
            <person name="Cheong K."/>
            <person name="Shin H.S."/>
            <person name="Kim S.B."/>
            <person name="Han K."/>
            <person name="Lee J."/>
            <person name="Park M."/>
            <person name="Lee H.A."/>
            <person name="Lee H.Y."/>
            <person name="Lee Y."/>
            <person name="Oh S."/>
            <person name="Lee J.H."/>
            <person name="Choi E."/>
            <person name="Choi E."/>
            <person name="Lee S.E."/>
            <person name="Jeon J."/>
            <person name="Kim H."/>
            <person name="Choi G."/>
            <person name="Song H."/>
            <person name="Lee J."/>
            <person name="Lee S.C."/>
            <person name="Kwon J.K."/>
            <person name="Lee H.Y."/>
            <person name="Koo N."/>
            <person name="Hong Y."/>
            <person name="Kim R.W."/>
            <person name="Kang W.H."/>
            <person name="Huh J.H."/>
            <person name="Kang B.C."/>
            <person name="Yang T.J."/>
            <person name="Lee Y.H."/>
            <person name="Bennetzen J.L."/>
            <person name="Choi D."/>
        </authorList>
    </citation>
    <scope>NUCLEOTIDE SEQUENCE [LARGE SCALE GENOMIC DNA]</scope>
    <source>
        <strain evidence="3">cv. CM334</strain>
    </source>
</reference>
<gene>
    <name evidence="2" type="ORF">T459_25667</name>
</gene>
<keyword evidence="3" id="KW-1185">Reference proteome</keyword>
<sequence>MSVEDLIVRLRIEEDNKDVARRLRGNSAMSGANIIEDDKNKSKKRKKAGNKSNQPRKKFKGKYFNCGKIGHKSTNYHAPKKEKKKDQANRARRRTKKIGQEEGPSKSS</sequence>
<dbReference type="EMBL" id="AYRZ02000010">
    <property type="protein sequence ID" value="PHT70563.1"/>
    <property type="molecule type" value="Genomic_DNA"/>
</dbReference>
<feature type="region of interest" description="Disordered" evidence="1">
    <location>
        <begin position="23"/>
        <end position="108"/>
    </location>
</feature>
<dbReference type="Gramene" id="PHT70563">
    <property type="protein sequence ID" value="PHT70563"/>
    <property type="gene ID" value="T459_25667"/>
</dbReference>
<feature type="compositionally biased region" description="Basic and acidic residues" evidence="1">
    <location>
        <begin position="98"/>
        <end position="108"/>
    </location>
</feature>
<dbReference type="PANTHER" id="PTHR47592">
    <property type="entry name" value="PBF68 PROTEIN"/>
    <property type="match status" value="1"/>
</dbReference>
<comment type="caution">
    <text evidence="2">The sequence shown here is derived from an EMBL/GenBank/DDBJ whole genome shotgun (WGS) entry which is preliminary data.</text>
</comment>
<dbReference type="PANTHER" id="PTHR47592:SF24">
    <property type="entry name" value="BNACNNG30200D PROTEIN"/>
    <property type="match status" value="1"/>
</dbReference>
<evidence type="ECO:0000313" key="3">
    <source>
        <dbReference type="Proteomes" id="UP000222542"/>
    </source>
</evidence>
<dbReference type="AlphaFoldDB" id="A0A2G2YLD6"/>
<protein>
    <recommendedName>
        <fullName evidence="4">CCHC-type domain-containing protein</fullName>
    </recommendedName>
</protein>
<organism evidence="2 3">
    <name type="scientific">Capsicum annuum</name>
    <name type="common">Capsicum pepper</name>
    <dbReference type="NCBI Taxonomy" id="4072"/>
    <lineage>
        <taxon>Eukaryota</taxon>
        <taxon>Viridiplantae</taxon>
        <taxon>Streptophyta</taxon>
        <taxon>Embryophyta</taxon>
        <taxon>Tracheophyta</taxon>
        <taxon>Spermatophyta</taxon>
        <taxon>Magnoliopsida</taxon>
        <taxon>eudicotyledons</taxon>
        <taxon>Gunneridae</taxon>
        <taxon>Pentapetalae</taxon>
        <taxon>asterids</taxon>
        <taxon>lamiids</taxon>
        <taxon>Solanales</taxon>
        <taxon>Solanaceae</taxon>
        <taxon>Solanoideae</taxon>
        <taxon>Capsiceae</taxon>
        <taxon>Capsicum</taxon>
    </lineage>
</organism>